<dbReference type="Pfam" id="PF12555">
    <property type="entry name" value="SteA-like_C"/>
    <property type="match status" value="1"/>
</dbReference>
<dbReference type="Proteomes" id="UP001162834">
    <property type="component" value="Chromosome"/>
</dbReference>
<name>A0A9E6XZX5_9ACTN</name>
<evidence type="ECO:0000256" key="1">
    <source>
        <dbReference type="ARBA" id="ARBA00022679"/>
    </source>
</evidence>
<feature type="domain" description="Thiamin pyrophosphokinase catalytic" evidence="7">
    <location>
        <begin position="236"/>
        <end position="271"/>
    </location>
</feature>
<dbReference type="EMBL" id="CP087164">
    <property type="protein sequence ID" value="UGS37103.1"/>
    <property type="molecule type" value="Genomic_DNA"/>
</dbReference>
<dbReference type="Gene3D" id="3.40.50.10240">
    <property type="entry name" value="Thiamin pyrophosphokinase, catalytic domain"/>
    <property type="match status" value="1"/>
</dbReference>
<keyword evidence="1" id="KW-0808">Transferase</keyword>
<dbReference type="GO" id="GO:0016301">
    <property type="term" value="F:kinase activity"/>
    <property type="evidence" value="ECO:0007669"/>
    <property type="project" value="UniProtKB-KW"/>
</dbReference>
<keyword evidence="10" id="KW-1185">Reference proteome</keyword>
<dbReference type="AlphaFoldDB" id="A0A9E6XZX5"/>
<feature type="domain" description="SteA-like C-terminal" evidence="8">
    <location>
        <begin position="362"/>
        <end position="412"/>
    </location>
</feature>
<evidence type="ECO:0000313" key="9">
    <source>
        <dbReference type="EMBL" id="UGS37103.1"/>
    </source>
</evidence>
<dbReference type="KEGG" id="sbae:DSM104329_03517"/>
<keyword evidence="6" id="KW-1133">Transmembrane helix</keyword>
<sequence>MRAHDAGAAGRSQRHTDAARPRLAGMSAVPRVSDSARLEPTTRPVTGRVRLGRRTKLLVKRLTRGDIAVIDHRDLDRVSAEDLVGVGVVAVLNCRPSSSGSYPNMGPMLLVQAGIVLVDLPDDTLFHRLRDDDEITVRDGDVLRGGEVIAQGTVQSPSDVRARNDASRDAIGEALEEFARNTVEHMLDERELLAGKIELPRFTTDFRDRPALIVVRGVDHRRDLRALRPYIRDVRPVIVGVDGGANAILEEGFRPDMIVGDMDSASEQTLSCGAELVVHAYPDGRAPGRDVLDRLGLPHKIVPAPGTSQDVAMLIAHEKGAQLIVSVGSQFNLVEFLDKNRQGMASTFLTRLRLGEKLIDAKGVGRLYRPRPGTLPIGLVFLAGIITVAVIVWRTPALYNLVQLLWLKLQVLLGMDT</sequence>
<dbReference type="NCBIfam" id="NF040608">
    <property type="entry name" value="division_SteA"/>
    <property type="match status" value="1"/>
</dbReference>
<dbReference type="InterPro" id="IPR047795">
    <property type="entry name" value="Put_SteA-like"/>
</dbReference>
<feature type="transmembrane region" description="Helical" evidence="6">
    <location>
        <begin position="375"/>
        <end position="393"/>
    </location>
</feature>
<evidence type="ECO:0000256" key="2">
    <source>
        <dbReference type="ARBA" id="ARBA00022741"/>
    </source>
</evidence>
<reference evidence="9" key="1">
    <citation type="journal article" date="2022" name="Int. J. Syst. Evol. Microbiol.">
        <title>Pseudomonas aegrilactucae sp. nov. and Pseudomonas morbosilactucae sp. nov., pathogens causing bacterial rot of lettuce in Japan.</title>
        <authorList>
            <person name="Sawada H."/>
            <person name="Fujikawa T."/>
            <person name="Satou M."/>
        </authorList>
    </citation>
    <scope>NUCLEOTIDE SEQUENCE</scope>
    <source>
        <strain evidence="9">0166_1</strain>
    </source>
</reference>
<dbReference type="Pfam" id="PF04263">
    <property type="entry name" value="TPK_catalytic"/>
    <property type="match status" value="1"/>
</dbReference>
<evidence type="ECO:0000256" key="5">
    <source>
        <dbReference type="SAM" id="MobiDB-lite"/>
    </source>
</evidence>
<protein>
    <recommendedName>
        <fullName evidence="11">SteA-like C-terminal domain-containing protein</fullName>
    </recommendedName>
</protein>
<evidence type="ECO:0000256" key="4">
    <source>
        <dbReference type="ARBA" id="ARBA00022840"/>
    </source>
</evidence>
<evidence type="ECO:0000256" key="6">
    <source>
        <dbReference type="SAM" id="Phobius"/>
    </source>
</evidence>
<dbReference type="InterPro" id="IPR036759">
    <property type="entry name" value="TPK_catalytic_sf"/>
</dbReference>
<evidence type="ECO:0000313" key="10">
    <source>
        <dbReference type="Proteomes" id="UP001162834"/>
    </source>
</evidence>
<evidence type="ECO:0000256" key="3">
    <source>
        <dbReference type="ARBA" id="ARBA00022777"/>
    </source>
</evidence>
<keyword evidence="6" id="KW-0472">Membrane</keyword>
<dbReference type="GO" id="GO:0005524">
    <property type="term" value="F:ATP binding"/>
    <property type="evidence" value="ECO:0007669"/>
    <property type="project" value="UniProtKB-KW"/>
</dbReference>
<evidence type="ECO:0000259" key="7">
    <source>
        <dbReference type="Pfam" id="PF04263"/>
    </source>
</evidence>
<keyword evidence="6" id="KW-0812">Transmembrane</keyword>
<evidence type="ECO:0000259" key="8">
    <source>
        <dbReference type="Pfam" id="PF12555"/>
    </source>
</evidence>
<gene>
    <name evidence="9" type="ORF">DSM104329_03517</name>
</gene>
<keyword evidence="4" id="KW-0067">ATP-binding</keyword>
<dbReference type="GO" id="GO:0009229">
    <property type="term" value="P:thiamine diphosphate biosynthetic process"/>
    <property type="evidence" value="ECO:0007669"/>
    <property type="project" value="InterPro"/>
</dbReference>
<dbReference type="InterPro" id="IPR007371">
    <property type="entry name" value="TPK_catalytic"/>
</dbReference>
<keyword evidence="2" id="KW-0547">Nucleotide-binding</keyword>
<dbReference type="InterPro" id="IPR022215">
    <property type="entry name" value="SteA-like_C"/>
</dbReference>
<dbReference type="SUPFAM" id="SSF63999">
    <property type="entry name" value="Thiamin pyrophosphokinase, catalytic domain"/>
    <property type="match status" value="1"/>
</dbReference>
<accession>A0A9E6XZX5</accession>
<feature type="region of interest" description="Disordered" evidence="5">
    <location>
        <begin position="1"/>
        <end position="36"/>
    </location>
</feature>
<organism evidence="9 10">
    <name type="scientific">Capillimicrobium parvum</name>
    <dbReference type="NCBI Taxonomy" id="2884022"/>
    <lineage>
        <taxon>Bacteria</taxon>
        <taxon>Bacillati</taxon>
        <taxon>Actinomycetota</taxon>
        <taxon>Thermoleophilia</taxon>
        <taxon>Solirubrobacterales</taxon>
        <taxon>Capillimicrobiaceae</taxon>
        <taxon>Capillimicrobium</taxon>
    </lineage>
</organism>
<keyword evidence="3" id="KW-0418">Kinase</keyword>
<evidence type="ECO:0008006" key="11">
    <source>
        <dbReference type="Google" id="ProtNLM"/>
    </source>
</evidence>
<dbReference type="GO" id="GO:0004788">
    <property type="term" value="F:thiamine diphosphokinase activity"/>
    <property type="evidence" value="ECO:0007669"/>
    <property type="project" value="InterPro"/>
</dbReference>
<proteinExistence type="predicted"/>